<accession>A0A9J2P7J2</accession>
<evidence type="ECO:0000256" key="6">
    <source>
        <dbReference type="ARBA" id="ARBA00023136"/>
    </source>
</evidence>
<dbReference type="WBParaSite" id="ALUE_0000582701-mRNA-1">
    <property type="protein sequence ID" value="ALUE_0000582701-mRNA-1"/>
    <property type="gene ID" value="ALUE_0000582701"/>
</dbReference>
<name>A0A9J2P7J2_ASCLU</name>
<protein>
    <submittedName>
        <fullName evidence="11">Nuclear envelope integral membrane protein 1</fullName>
    </submittedName>
</protein>
<evidence type="ECO:0000313" key="10">
    <source>
        <dbReference type="Proteomes" id="UP000036681"/>
    </source>
</evidence>
<dbReference type="AlphaFoldDB" id="A0A9J2P7J2"/>
<evidence type="ECO:0000313" key="11">
    <source>
        <dbReference type="WBParaSite" id="ALUE_0000582701-mRNA-1"/>
    </source>
</evidence>
<feature type="transmembrane region" description="Helical" evidence="9">
    <location>
        <begin position="314"/>
        <end position="339"/>
    </location>
</feature>
<evidence type="ECO:0000256" key="8">
    <source>
        <dbReference type="SAM" id="MobiDB-lite"/>
    </source>
</evidence>
<keyword evidence="5 9" id="KW-1133">Transmembrane helix</keyword>
<dbReference type="Proteomes" id="UP000036681">
    <property type="component" value="Unplaced"/>
</dbReference>
<proteinExistence type="inferred from homology"/>
<feature type="transmembrane region" description="Helical" evidence="9">
    <location>
        <begin position="345"/>
        <end position="365"/>
    </location>
</feature>
<evidence type="ECO:0000256" key="9">
    <source>
        <dbReference type="SAM" id="Phobius"/>
    </source>
</evidence>
<feature type="compositionally biased region" description="Basic and acidic residues" evidence="8">
    <location>
        <begin position="456"/>
        <end position="475"/>
    </location>
</feature>
<feature type="transmembrane region" description="Helical" evidence="9">
    <location>
        <begin position="188"/>
        <end position="207"/>
    </location>
</feature>
<sequence>MPVTGKLGSTKQMRSLTSEFFISDELSLFEGECAYCSRMDLRWLLLLTFLMQACCALLMSGENDGIVEECNSTELGYIPMKVPRKSSSWTSTTLDIYHFDGFDVHFSRLFIEVHLQINLTNEQTYQIYQGNNCSSMLEHYRDDQRLFGLLRYASIMRSKHLNPFGRSVVGVFTSEPYTVRVRVWDVNYIRLCVFLGSIVLFVMSASLVRNALLYYAGGCAAGVVASLLIVAIVFYRFTPKRWAGLPILFGGWSLSFYIVYMVWKNFTLLLLQYQKFIAAYFATVTLISFAICYRYGPPTDVRSHNLAQWALQSIALVLIYFSCQIAEVACSVIAMLLFWAAAKGWIIPVVMKFFAVMNTVWRFLFPKSRRLLTLEEYERQGEEETSKALDELRLYCSSPEVNAWKITSSLSDPKRFARFIDGSCGHVSEEESLLHEMECSRIDEFSDDSGEDEVVTEQRTRGHASFRDMQYDRLRSYPNSDLRRRLNRHRGRGALEERGANDSDSDSDSDREYLKLRLEQEKRPMRHDCIRRPNFRSANGPLNDGPATIASLDPMPGPSREPMITDDSESDSLVGN</sequence>
<comment type="similarity">
    <text evidence="2">Belongs to the NEMP family.</text>
</comment>
<keyword evidence="10" id="KW-1185">Reference proteome</keyword>
<evidence type="ECO:0000256" key="7">
    <source>
        <dbReference type="ARBA" id="ARBA00023242"/>
    </source>
</evidence>
<evidence type="ECO:0000256" key="3">
    <source>
        <dbReference type="ARBA" id="ARBA00022692"/>
    </source>
</evidence>
<feature type="region of interest" description="Disordered" evidence="8">
    <location>
        <begin position="445"/>
        <end position="511"/>
    </location>
</feature>
<feature type="transmembrane region" description="Helical" evidence="9">
    <location>
        <begin position="242"/>
        <end position="263"/>
    </location>
</feature>
<keyword evidence="3 9" id="KW-0812">Transmembrane</keyword>
<evidence type="ECO:0000256" key="5">
    <source>
        <dbReference type="ARBA" id="ARBA00022989"/>
    </source>
</evidence>
<comment type="subcellular location">
    <subcellularLocation>
        <location evidence="1">Nucleus inner membrane</location>
        <topology evidence="1">Multi-pass membrane protein</topology>
        <orientation evidence="1">Nucleoplasmic side</orientation>
    </subcellularLocation>
</comment>
<dbReference type="PANTHER" id="PTHR13598">
    <property type="entry name" value="AT07567P-RELATED"/>
    <property type="match status" value="1"/>
</dbReference>
<dbReference type="GO" id="GO:0005637">
    <property type="term" value="C:nuclear inner membrane"/>
    <property type="evidence" value="ECO:0007669"/>
    <property type="project" value="UniProtKB-SubCell"/>
</dbReference>
<feature type="region of interest" description="Disordered" evidence="8">
    <location>
        <begin position="524"/>
        <end position="576"/>
    </location>
</feature>
<organism evidence="10 11">
    <name type="scientific">Ascaris lumbricoides</name>
    <name type="common">Giant roundworm</name>
    <dbReference type="NCBI Taxonomy" id="6252"/>
    <lineage>
        <taxon>Eukaryota</taxon>
        <taxon>Metazoa</taxon>
        <taxon>Ecdysozoa</taxon>
        <taxon>Nematoda</taxon>
        <taxon>Chromadorea</taxon>
        <taxon>Rhabditida</taxon>
        <taxon>Spirurina</taxon>
        <taxon>Ascaridomorpha</taxon>
        <taxon>Ascaridoidea</taxon>
        <taxon>Ascarididae</taxon>
        <taxon>Ascaris</taxon>
    </lineage>
</organism>
<dbReference type="InterPro" id="IPR019358">
    <property type="entry name" value="NEMP_fam"/>
</dbReference>
<evidence type="ECO:0000256" key="4">
    <source>
        <dbReference type="ARBA" id="ARBA00022729"/>
    </source>
</evidence>
<keyword evidence="7" id="KW-0539">Nucleus</keyword>
<evidence type="ECO:0000256" key="1">
    <source>
        <dbReference type="ARBA" id="ARBA00004575"/>
    </source>
</evidence>
<feature type="transmembrane region" description="Helical" evidence="9">
    <location>
        <begin position="275"/>
        <end position="293"/>
    </location>
</feature>
<dbReference type="Pfam" id="PF10225">
    <property type="entry name" value="NEMP"/>
    <property type="match status" value="1"/>
</dbReference>
<reference evidence="11" key="1">
    <citation type="submission" date="2023-03" db="UniProtKB">
        <authorList>
            <consortium name="WormBaseParasite"/>
        </authorList>
    </citation>
    <scope>IDENTIFICATION</scope>
</reference>
<feature type="compositionally biased region" description="Acidic residues" evidence="8">
    <location>
        <begin position="445"/>
        <end position="455"/>
    </location>
</feature>
<feature type="transmembrane region" description="Helical" evidence="9">
    <location>
        <begin position="213"/>
        <end position="235"/>
    </location>
</feature>
<evidence type="ECO:0000256" key="2">
    <source>
        <dbReference type="ARBA" id="ARBA00005748"/>
    </source>
</evidence>
<keyword evidence="6 9" id="KW-0472">Membrane</keyword>
<dbReference type="PANTHER" id="PTHR13598:SF1">
    <property type="entry name" value="AT07567P-RELATED"/>
    <property type="match status" value="1"/>
</dbReference>
<keyword evidence="4" id="KW-0732">Signal</keyword>